<evidence type="ECO:0000256" key="1">
    <source>
        <dbReference type="SAM" id="MobiDB-lite"/>
    </source>
</evidence>
<dbReference type="AlphaFoldDB" id="L5KNF8"/>
<name>L5KNF8_PTEAL</name>
<feature type="region of interest" description="Disordered" evidence="1">
    <location>
        <begin position="37"/>
        <end position="60"/>
    </location>
</feature>
<keyword evidence="3" id="KW-1185">Reference proteome</keyword>
<accession>L5KNF8</accession>
<dbReference type="Proteomes" id="UP000010552">
    <property type="component" value="Unassembled WGS sequence"/>
</dbReference>
<feature type="compositionally biased region" description="Basic and acidic residues" evidence="1">
    <location>
        <begin position="37"/>
        <end position="57"/>
    </location>
</feature>
<proteinExistence type="predicted"/>
<evidence type="ECO:0000313" key="2">
    <source>
        <dbReference type="EMBL" id="ELK12381.1"/>
    </source>
</evidence>
<gene>
    <name evidence="2" type="ORF">PAL_GLEAN10014746</name>
</gene>
<sequence length="99" mass="10810">MAPRAWGTVVPHSGTDGNWSAEKQVPAATHTCHLDHPADEEKGALPRDRRFQGKEEVQGSQNIRTPLYYIPVKRTATRPTVKISAALGTQSLAPTCPDH</sequence>
<reference evidence="3" key="1">
    <citation type="journal article" date="2013" name="Science">
        <title>Comparative analysis of bat genomes provides insight into the evolution of flight and immunity.</title>
        <authorList>
            <person name="Zhang G."/>
            <person name="Cowled C."/>
            <person name="Shi Z."/>
            <person name="Huang Z."/>
            <person name="Bishop-Lilly K.A."/>
            <person name="Fang X."/>
            <person name="Wynne J.W."/>
            <person name="Xiong Z."/>
            <person name="Baker M.L."/>
            <person name="Zhao W."/>
            <person name="Tachedjian M."/>
            <person name="Zhu Y."/>
            <person name="Zhou P."/>
            <person name="Jiang X."/>
            <person name="Ng J."/>
            <person name="Yang L."/>
            <person name="Wu L."/>
            <person name="Xiao J."/>
            <person name="Feng Y."/>
            <person name="Chen Y."/>
            <person name="Sun X."/>
            <person name="Zhang Y."/>
            <person name="Marsh G.A."/>
            <person name="Crameri G."/>
            <person name="Broder C.C."/>
            <person name="Frey K.G."/>
            <person name="Wang L.F."/>
            <person name="Wang J."/>
        </authorList>
    </citation>
    <scope>NUCLEOTIDE SEQUENCE [LARGE SCALE GENOMIC DNA]</scope>
</reference>
<organism evidence="2 3">
    <name type="scientific">Pteropus alecto</name>
    <name type="common">Black flying fox</name>
    <dbReference type="NCBI Taxonomy" id="9402"/>
    <lineage>
        <taxon>Eukaryota</taxon>
        <taxon>Metazoa</taxon>
        <taxon>Chordata</taxon>
        <taxon>Craniata</taxon>
        <taxon>Vertebrata</taxon>
        <taxon>Euteleostomi</taxon>
        <taxon>Mammalia</taxon>
        <taxon>Eutheria</taxon>
        <taxon>Laurasiatheria</taxon>
        <taxon>Chiroptera</taxon>
        <taxon>Yinpterochiroptera</taxon>
        <taxon>Pteropodoidea</taxon>
        <taxon>Pteropodidae</taxon>
        <taxon>Pteropodinae</taxon>
        <taxon>Pteropus</taxon>
    </lineage>
</organism>
<protein>
    <submittedName>
        <fullName evidence="2">Uncharacterized protein</fullName>
    </submittedName>
</protein>
<dbReference type="InParanoid" id="L5KNF8"/>
<dbReference type="EMBL" id="KB030661">
    <property type="protein sequence ID" value="ELK12381.1"/>
    <property type="molecule type" value="Genomic_DNA"/>
</dbReference>
<evidence type="ECO:0000313" key="3">
    <source>
        <dbReference type="Proteomes" id="UP000010552"/>
    </source>
</evidence>